<dbReference type="PROSITE" id="PS50003">
    <property type="entry name" value="PH_DOMAIN"/>
    <property type="match status" value="1"/>
</dbReference>
<dbReference type="PANTHER" id="PTHR47219:SF20">
    <property type="entry name" value="TBC1 DOMAIN FAMILY MEMBER 2B"/>
    <property type="match status" value="1"/>
</dbReference>
<evidence type="ECO:0000256" key="1">
    <source>
        <dbReference type="SAM" id="Coils"/>
    </source>
</evidence>
<dbReference type="KEGG" id="aqu:100631390"/>
<dbReference type="Pfam" id="PF00169">
    <property type="entry name" value="PH"/>
    <property type="match status" value="1"/>
</dbReference>
<protein>
    <recommendedName>
        <fullName evidence="7">TBC1 domain family member 2B</fullName>
    </recommendedName>
</protein>
<proteinExistence type="predicted"/>
<feature type="compositionally biased region" description="Polar residues" evidence="2">
    <location>
        <begin position="225"/>
        <end position="237"/>
    </location>
</feature>
<feature type="region of interest" description="Disordered" evidence="2">
    <location>
        <begin position="955"/>
        <end position="976"/>
    </location>
</feature>
<dbReference type="CDD" id="cd01265">
    <property type="entry name" value="PH_TBC1D2A"/>
    <property type="match status" value="1"/>
</dbReference>
<reference evidence="6" key="1">
    <citation type="journal article" date="2010" name="Nature">
        <title>The Amphimedon queenslandica genome and the evolution of animal complexity.</title>
        <authorList>
            <person name="Srivastava M."/>
            <person name="Simakov O."/>
            <person name="Chapman J."/>
            <person name="Fahey B."/>
            <person name="Gauthier M.E."/>
            <person name="Mitros T."/>
            <person name="Richards G.S."/>
            <person name="Conaco C."/>
            <person name="Dacre M."/>
            <person name="Hellsten U."/>
            <person name="Larroux C."/>
            <person name="Putnam N.H."/>
            <person name="Stanke M."/>
            <person name="Adamska M."/>
            <person name="Darling A."/>
            <person name="Degnan S.M."/>
            <person name="Oakley T.H."/>
            <person name="Plachetzki D.C."/>
            <person name="Zhai Y."/>
            <person name="Adamski M."/>
            <person name="Calcino A."/>
            <person name="Cummins S.F."/>
            <person name="Goodstein D.M."/>
            <person name="Harris C."/>
            <person name="Jackson D.J."/>
            <person name="Leys S.P."/>
            <person name="Shu S."/>
            <person name="Woodcroft B.J."/>
            <person name="Vervoort M."/>
            <person name="Kosik K.S."/>
            <person name="Manning G."/>
            <person name="Degnan B.M."/>
            <person name="Rokhsar D.S."/>
        </authorList>
    </citation>
    <scope>NUCLEOTIDE SEQUENCE [LARGE SCALE GENOMIC DNA]</scope>
</reference>
<dbReference type="InterPro" id="IPR011993">
    <property type="entry name" value="PH-like_dom_sf"/>
</dbReference>
<feature type="coiled-coil region" evidence="1">
    <location>
        <begin position="421"/>
        <end position="469"/>
    </location>
</feature>
<feature type="region of interest" description="Disordered" evidence="2">
    <location>
        <begin position="202"/>
        <end position="237"/>
    </location>
</feature>
<dbReference type="GO" id="GO:0005096">
    <property type="term" value="F:GTPase activator activity"/>
    <property type="evidence" value="ECO:0007669"/>
    <property type="project" value="TreeGrafter"/>
</dbReference>
<dbReference type="InterPro" id="IPR001849">
    <property type="entry name" value="PH_domain"/>
</dbReference>
<dbReference type="SUPFAM" id="SSF50729">
    <property type="entry name" value="PH domain-like"/>
    <property type="match status" value="1"/>
</dbReference>
<dbReference type="InterPro" id="IPR000195">
    <property type="entry name" value="Rab-GAP-TBC_dom"/>
</dbReference>
<feature type="coiled-coil region" evidence="1">
    <location>
        <begin position="513"/>
        <end position="575"/>
    </location>
</feature>
<dbReference type="Gene3D" id="2.30.29.30">
    <property type="entry name" value="Pleckstrin-homology domain (PH domain)/Phosphotyrosine-binding domain (PTB)"/>
    <property type="match status" value="1"/>
</dbReference>
<evidence type="ECO:0000259" key="4">
    <source>
        <dbReference type="PROSITE" id="PS50086"/>
    </source>
</evidence>
<dbReference type="SMART" id="SM00233">
    <property type="entry name" value="PH"/>
    <property type="match status" value="1"/>
</dbReference>
<organism evidence="5 6">
    <name type="scientific">Amphimedon queenslandica</name>
    <name type="common">Sponge</name>
    <dbReference type="NCBI Taxonomy" id="400682"/>
    <lineage>
        <taxon>Eukaryota</taxon>
        <taxon>Metazoa</taxon>
        <taxon>Porifera</taxon>
        <taxon>Demospongiae</taxon>
        <taxon>Heteroscleromorpha</taxon>
        <taxon>Haplosclerida</taxon>
        <taxon>Niphatidae</taxon>
        <taxon>Amphimedon</taxon>
    </lineage>
</organism>
<feature type="compositionally biased region" description="Polar residues" evidence="2">
    <location>
        <begin position="312"/>
        <end position="333"/>
    </location>
</feature>
<dbReference type="SMART" id="SM00164">
    <property type="entry name" value="TBC"/>
    <property type="match status" value="1"/>
</dbReference>
<accession>A0AAN0IVN5</accession>
<dbReference type="InterPro" id="IPR035969">
    <property type="entry name" value="Rab-GAP_TBC_sf"/>
</dbReference>
<evidence type="ECO:0000259" key="3">
    <source>
        <dbReference type="PROSITE" id="PS50003"/>
    </source>
</evidence>
<dbReference type="InterPro" id="IPR050302">
    <property type="entry name" value="Rab_GAP_TBC_domain"/>
</dbReference>
<dbReference type="Gene3D" id="1.10.472.80">
    <property type="entry name" value="Ypt/Rab-GAP domain of gyp1p, domain 3"/>
    <property type="match status" value="1"/>
</dbReference>
<feature type="domain" description="PH" evidence="3">
    <location>
        <begin position="79"/>
        <end position="177"/>
    </location>
</feature>
<reference evidence="5" key="2">
    <citation type="submission" date="2024-06" db="UniProtKB">
        <authorList>
            <consortium name="EnsemblMetazoa"/>
        </authorList>
    </citation>
    <scope>IDENTIFICATION</scope>
</reference>
<dbReference type="SUPFAM" id="SSF47923">
    <property type="entry name" value="Ypt/Rab-GAP domain of gyp1p"/>
    <property type="match status" value="2"/>
</dbReference>
<dbReference type="PROSITE" id="PS50086">
    <property type="entry name" value="TBC_RABGAP"/>
    <property type="match status" value="1"/>
</dbReference>
<feature type="domain" description="Rab-GAP TBC" evidence="4">
    <location>
        <begin position="680"/>
        <end position="871"/>
    </location>
</feature>
<sequence>MAASSPSSPTSEAPALKKGDEEIDGGKEGTPPVSSDAVPIGSTVGSGTSWELIPDPPPIPEEHKHLIPPTTSTHTETPVKLLCGYLRKETTHSLIKTWKQRWVVVDDDKCSLNYFNSKTDLLPQGSIDLSNATFSYAIENVGKFQFEIQTPSCTYSFQAASQDAMFSWLEALKKKRRRYGEKGGGGGGKSPEVGLMSLANKKKREGEGERQPEQEENGVVVDSDQPMNTPGNSFSDIQNFIRKFPKPNAVVKRLSTSGLNIKGGGAGGGAVKVTVAAGGEEDRKSSFYLDIAENQEEQQLESPVVSLTDLQKPNADNSDTNNDAMTTPPTIRSRNPIGGWVKKVTTSRQSEVIENCQSCRKLQESLDFLKNELSLREQEVKDRDEMMEFLRSEIRHSDLQDKVRKELIKNSSDNDDKIDVLTQRDQLIQSLQNTLESLRIENDRIETELKSKRDKCAELNEEVTLYKETLSVKDQVVMELTNKIFSLQTGGQVPNNPQDVMLPTTTKMLELEIMKLKETVGAYKEQNAFLSQEIVELNNLRTNDSNDKKRLEGKIQELEAELVKVQSKYVILLKEAQTPKHSHDSDVVSQMMAEAMEQQETGKDRSSSDTQYDAYGFKYEKLEADPDESLDSYAKRLDQAQQPDEALASHIAKWDHFMTQYTGGRELVSTAELKLLIRGGVPMQHRGRVWKFCVRRTIQNRYIPGFYYQILADNASKTSVALSQIELDLLRTLPSNKYYNHASAPGIAKLRRVLVAYSWYDSSVGYCQGLNRLAAIALLFLEEEDAFWTLVAVVLHLLPPDYYDKTLIGSQTDQKVLSELITDKMAMLGGHLSTCEINFSLITFNWFHTLFIDNFPIDTTLRIWDTFLYEGSKVLFRYAMAVFKENEEELLKQENSIQIFNKMRTMAQRSSNINKLTQIAFHDPMMRNFSKRKITQRRDYHRSLVQAEQNSIEIERVKRKHDSPRYNDVDSDDDDT</sequence>
<feature type="compositionally biased region" description="Low complexity" evidence="2">
    <location>
        <begin position="1"/>
        <end position="14"/>
    </location>
</feature>
<evidence type="ECO:0000313" key="5">
    <source>
        <dbReference type="EnsemblMetazoa" id="XP_019848875.1"/>
    </source>
</evidence>
<feature type="compositionally biased region" description="Basic and acidic residues" evidence="2">
    <location>
        <begin position="15"/>
        <end position="27"/>
    </location>
</feature>
<keyword evidence="6" id="KW-1185">Reference proteome</keyword>
<name>A0AAN0IVN5_AMPQE</name>
<feature type="region of interest" description="Disordered" evidence="2">
    <location>
        <begin position="1"/>
        <end position="75"/>
    </location>
</feature>
<feature type="region of interest" description="Disordered" evidence="2">
    <location>
        <begin position="312"/>
        <end position="337"/>
    </location>
</feature>
<dbReference type="FunFam" id="1.10.8.270:FF:000026">
    <property type="entry name" value="TBC (Tre-2/Bub2/Cdc16) domain family"/>
    <property type="match status" value="1"/>
</dbReference>
<dbReference type="AlphaFoldDB" id="A0AAN0IVN5"/>
<dbReference type="EnsemblMetazoa" id="XM_019993316.1">
    <property type="protein sequence ID" value="XP_019848875.1"/>
    <property type="gene ID" value="LOC100631390"/>
</dbReference>
<feature type="compositionally biased region" description="Basic and acidic residues" evidence="2">
    <location>
        <begin position="204"/>
        <end position="213"/>
    </location>
</feature>
<evidence type="ECO:0000313" key="6">
    <source>
        <dbReference type="Proteomes" id="UP000007879"/>
    </source>
</evidence>
<keyword evidence="1" id="KW-0175">Coiled coil</keyword>
<dbReference type="Proteomes" id="UP000007879">
    <property type="component" value="Unassembled WGS sequence"/>
</dbReference>
<dbReference type="Pfam" id="PF00566">
    <property type="entry name" value="RabGAP-TBC"/>
    <property type="match status" value="1"/>
</dbReference>
<dbReference type="PANTHER" id="PTHR47219">
    <property type="entry name" value="RAB GTPASE-ACTIVATING PROTEIN 1-LIKE"/>
    <property type="match status" value="1"/>
</dbReference>
<evidence type="ECO:0000256" key="2">
    <source>
        <dbReference type="SAM" id="MobiDB-lite"/>
    </source>
</evidence>
<dbReference type="GO" id="GO:0031267">
    <property type="term" value="F:small GTPase binding"/>
    <property type="evidence" value="ECO:0007669"/>
    <property type="project" value="TreeGrafter"/>
</dbReference>
<dbReference type="Gene3D" id="1.10.8.270">
    <property type="entry name" value="putative rabgap domain of human tbc1 domain family member 14 like domains"/>
    <property type="match status" value="1"/>
</dbReference>
<evidence type="ECO:0008006" key="7">
    <source>
        <dbReference type="Google" id="ProtNLM"/>
    </source>
</evidence>
<dbReference type="RefSeq" id="XP_019848875.1">
    <property type="nucleotide sequence ID" value="XM_019993316.1"/>
</dbReference>
<dbReference type="GeneID" id="100631390"/>